<feature type="repeat" description="WD" evidence="3">
    <location>
        <begin position="619"/>
        <end position="661"/>
    </location>
</feature>
<evidence type="ECO:0000256" key="4">
    <source>
        <dbReference type="SAM" id="MobiDB-lite"/>
    </source>
</evidence>
<dbReference type="GO" id="GO:0000387">
    <property type="term" value="P:spliceosomal snRNP assembly"/>
    <property type="evidence" value="ECO:0007669"/>
    <property type="project" value="TreeGrafter"/>
</dbReference>
<dbReference type="PROSITE" id="PS00678">
    <property type="entry name" value="WD_REPEATS_1"/>
    <property type="match status" value="1"/>
</dbReference>
<dbReference type="Pfam" id="PF23775">
    <property type="entry name" value="Beta-prop_RIG_2nd"/>
    <property type="match status" value="1"/>
</dbReference>
<feature type="compositionally biased region" description="Basic residues" evidence="4">
    <location>
        <begin position="710"/>
        <end position="720"/>
    </location>
</feature>
<evidence type="ECO:0000256" key="2">
    <source>
        <dbReference type="ARBA" id="ARBA00022737"/>
    </source>
</evidence>
<evidence type="ECO:0000256" key="3">
    <source>
        <dbReference type="PROSITE-ProRule" id="PRU00221"/>
    </source>
</evidence>
<dbReference type="AlphaFoldDB" id="A0A7M5VCG5"/>
<sequence length="1147" mass="128939">MKPKGNINENWRVSNENDKISEYAFEEVTEDEFNCVLPSSPNWYCNNILHSYNGYFAFGGKNACFIFDMKKKPPICTWSMVGATFSIRVTAVSLLSTFEDPSKEPDMLAFAAEDGHLKVVNIANKTTVTEHKKHMAKITSISWTHVNKTTIISGDEKGVILVWDFVNKICNVWTPLQTMLTYISSSPHSADIAAFGYMNGNIILGDTKKLNILHTFKNHINEVCHISWHPFEGDQFVSIAKDKTLRIYSTTDKILRKSFTTPRNIGSRNNSNKNTQQTSKPYFTVLWLDNDRIVSSFPTGELLSWDINSGKWKAITNGHNRIIFCLRKDDLTNQLISVSMDRMILIHKTSNLKVVQRIPTFGGFVYSLSSVPQDPHRFAVGVGDNTIRVWSTGDQADPYNSASIWHSIKTKVTVIQYHPTKEGIIAFGTEDGHVGCYSSITQKSDVSTSYHKKTVYALEWGPCSCSKEEQEDEKVKVNCLYSVGGEGMILMHKLGAFNQKAVDIGALIKKHNHITSPPSRSEIKWHQSYQFVAIGNEDGTIDVFDAPYLTLLGHIQAHKKIINSIDWHHDFTADLSDCSFWIASGSNEETVCVYDARSICLQEKSSIKAITVDTPYQILTGHSSRITKVKWSPHAIGVLASSSYDGSIQVWDVKKNEGLGNYRGHLGRVHCVAWSYVSSDVLLSGGEDFCLHRWRYTETKDKMPPSSKSKQSKTRKKKKKDAPEKDGESKKELIQTDEKPPEESSKPATLEEASNQQPSQKASQERTTVKDYSNVNGVLSDDGVEFVEQLDGKHRGKKPKVSLLKLSSIADSKKKELMQEDCINLATYLKAESTKLGSGCEKAGITPGSEEHVNLGLYTDRKGVFTMLSTESQNHKESGSIDKYNHLQIWQNSIPAAIEHAVKNKCLNDSLVALSPLGGYDLWLSTCMKYAEQLEERSNFSMAANYYMMSGDFNRVINMFKANNFIKEALTFAKSHLPKGDPTLTELYLLWAKKLSNENSYENAAECYLACGHTDDAITMLSKRNDANAIMTALKVAAIYEMTEKCDQLSTKAAKALLQEQRWSTCFELMKERPALPMINKIQLVVGEILLDYVDRKQLLTLFLEDTDNHQTHRCFSRKSKLVDLIVACTTPPTGVFYILNFALSFQ</sequence>
<dbReference type="InterPro" id="IPR056421">
    <property type="entry name" value="TPR_GEMI5"/>
</dbReference>
<dbReference type="GO" id="GO:0032797">
    <property type="term" value="C:SMN complex"/>
    <property type="evidence" value="ECO:0007669"/>
    <property type="project" value="TreeGrafter"/>
</dbReference>
<keyword evidence="8" id="KW-1185">Reference proteome</keyword>
<dbReference type="Proteomes" id="UP000594262">
    <property type="component" value="Unplaced"/>
</dbReference>
<dbReference type="InterPro" id="IPR019775">
    <property type="entry name" value="WD40_repeat_CS"/>
</dbReference>
<dbReference type="PANTHER" id="PTHR46362">
    <property type="entry name" value="GEM-ASSOCIATED PROTEIN 5"/>
    <property type="match status" value="1"/>
</dbReference>
<keyword evidence="1 3" id="KW-0853">WD repeat</keyword>
<feature type="region of interest" description="Disordered" evidence="4">
    <location>
        <begin position="700"/>
        <end position="775"/>
    </location>
</feature>
<name>A0A7M5VCG5_9CNID</name>
<dbReference type="GO" id="GO:0003730">
    <property type="term" value="F:mRNA 3'-UTR binding"/>
    <property type="evidence" value="ECO:0007669"/>
    <property type="project" value="TreeGrafter"/>
</dbReference>
<dbReference type="Pfam" id="PF23774">
    <property type="entry name" value="TPR_GEMI5"/>
    <property type="match status" value="1"/>
</dbReference>
<dbReference type="EnsemblMetazoa" id="CLYHEMT011708.2">
    <property type="protein sequence ID" value="CLYHEMP011708.2"/>
    <property type="gene ID" value="CLYHEMG011708"/>
</dbReference>
<dbReference type="PROSITE" id="PS50082">
    <property type="entry name" value="WD_REPEATS_2"/>
    <property type="match status" value="1"/>
</dbReference>
<dbReference type="Gene3D" id="1.25.40.470">
    <property type="match status" value="1"/>
</dbReference>
<evidence type="ECO:0000313" key="7">
    <source>
        <dbReference type="EnsemblMetazoa" id="CLYHEMP011708.2"/>
    </source>
</evidence>
<evidence type="ECO:0008006" key="9">
    <source>
        <dbReference type="Google" id="ProtNLM"/>
    </source>
</evidence>
<dbReference type="PANTHER" id="PTHR46362:SF1">
    <property type="entry name" value="GEM-ASSOCIATED PROTEIN 5"/>
    <property type="match status" value="1"/>
</dbReference>
<proteinExistence type="predicted"/>
<dbReference type="OrthoDB" id="7326421at2759"/>
<dbReference type="SMART" id="SM00320">
    <property type="entry name" value="WD40"/>
    <property type="match status" value="10"/>
</dbReference>
<feature type="compositionally biased region" description="Polar residues" evidence="4">
    <location>
        <begin position="752"/>
        <end position="762"/>
    </location>
</feature>
<evidence type="ECO:0000259" key="6">
    <source>
        <dbReference type="Pfam" id="PF23775"/>
    </source>
</evidence>
<protein>
    <recommendedName>
        <fullName evidence="9">Gem-associated protein 5</fullName>
    </recommendedName>
</protein>
<keyword evidence="2" id="KW-0677">Repeat</keyword>
<dbReference type="SUPFAM" id="SSF50978">
    <property type="entry name" value="WD40 repeat-like"/>
    <property type="match status" value="2"/>
</dbReference>
<accession>A0A7M5VCG5</accession>
<dbReference type="PROSITE" id="PS50294">
    <property type="entry name" value="WD_REPEATS_REGION"/>
    <property type="match status" value="1"/>
</dbReference>
<organism evidence="7 8">
    <name type="scientific">Clytia hemisphaerica</name>
    <dbReference type="NCBI Taxonomy" id="252671"/>
    <lineage>
        <taxon>Eukaryota</taxon>
        <taxon>Metazoa</taxon>
        <taxon>Cnidaria</taxon>
        <taxon>Hydrozoa</taxon>
        <taxon>Hydroidolina</taxon>
        <taxon>Leptothecata</taxon>
        <taxon>Obeliida</taxon>
        <taxon>Clytiidae</taxon>
        <taxon>Clytia</taxon>
    </lineage>
</organism>
<evidence type="ECO:0000259" key="5">
    <source>
        <dbReference type="Pfam" id="PF23774"/>
    </source>
</evidence>
<reference evidence="7" key="1">
    <citation type="submission" date="2021-01" db="UniProtKB">
        <authorList>
            <consortium name="EnsemblMetazoa"/>
        </authorList>
    </citation>
    <scope>IDENTIFICATION</scope>
</reference>
<feature type="domain" description="Gem-associated protein 5 second beta-propeller" evidence="6">
    <location>
        <begin position="372"/>
        <end position="686"/>
    </location>
</feature>
<feature type="compositionally biased region" description="Basic and acidic residues" evidence="4">
    <location>
        <begin position="721"/>
        <end position="745"/>
    </location>
</feature>
<dbReference type="GO" id="GO:0005634">
    <property type="term" value="C:nucleus"/>
    <property type="evidence" value="ECO:0007669"/>
    <property type="project" value="TreeGrafter"/>
</dbReference>
<dbReference type="InterPro" id="IPR036322">
    <property type="entry name" value="WD40_repeat_dom_sf"/>
</dbReference>
<dbReference type="InterPro" id="IPR056424">
    <property type="entry name" value="Beta-prop_GEMI5_2nd"/>
</dbReference>
<dbReference type="InterPro" id="IPR052640">
    <property type="entry name" value="Gemin-5"/>
</dbReference>
<feature type="domain" description="Gem-associated protein 5 TPR" evidence="5">
    <location>
        <begin position="855"/>
        <end position="1063"/>
    </location>
</feature>
<dbReference type="InterPro" id="IPR001680">
    <property type="entry name" value="WD40_rpt"/>
</dbReference>
<dbReference type="InterPro" id="IPR015943">
    <property type="entry name" value="WD40/YVTN_repeat-like_dom_sf"/>
</dbReference>
<evidence type="ECO:0000313" key="8">
    <source>
        <dbReference type="Proteomes" id="UP000594262"/>
    </source>
</evidence>
<evidence type="ECO:0000256" key="1">
    <source>
        <dbReference type="ARBA" id="ARBA00022574"/>
    </source>
</evidence>
<dbReference type="Gene3D" id="2.130.10.10">
    <property type="entry name" value="YVTN repeat-like/Quinoprotein amine dehydrogenase"/>
    <property type="match status" value="2"/>
</dbReference>